<dbReference type="RefSeq" id="WP_179360929.1">
    <property type="nucleotide sequence ID" value="NZ_CP026993.1"/>
</dbReference>
<dbReference type="Pfam" id="PF13385">
    <property type="entry name" value="Laminin_G_3"/>
    <property type="match status" value="1"/>
</dbReference>
<name>A0A7D5R6K3_9ARCH</name>
<dbReference type="SUPFAM" id="SSF49899">
    <property type="entry name" value="Concanavalin A-like lectins/glucanases"/>
    <property type="match status" value="1"/>
</dbReference>
<accession>A0A7D5R6K3</accession>
<sequence length="718" mass="79526">MTEKNRYCKFLLFFVIIGITFSFPSSFAIETNQEFSLENQNNVLENFENNEIQIQHVLKLQESISVAQNKQNYDKLNSPAEKIGVIKLSENISVDSNDYDYPTIINVKHQSDKQTTKERIYNSEKFKFDSKLIDFLDNSILIPHDNISSNIIEIFSNDKLNLEIQKAHNIFFDDVDLSNIYNNLQDPTLSISEFTGNIQSQTLEIISDVSDPNNPTTFLLLAPLAGVVLIFNEKNNFKLKISRQTQSSALAFLILFSAVSIPLSISDNYWGSQLAFAETNSTNNELLSMQNVTESVDDIISETIQDSFIESTNTTSFQFINMTAPSTTESTTESTEPVSSINIESIPTDSFFIGDYIVIRTNIAENYEPVHTDSASISDSILFFTNGTKSAFDFTKDSLSTFSISDSIVFFTNGTLVEPESVPAEIISIINEPVHTDSASLSDSISLFVTNNLPEADITLLTDETNSNQTSVSLNGNDDYIQFSNSTVTDVVSELTISGWVNPDYSQGSQEFTVISKENQFALSINNIITPEQIAKFSIFDGISWSSVESSEQIGENWTHLAATFNGTQIQIYVNGKLSASQTLPGQVTLVNGSLTTASIETISSDSDILIGGYLYSSKGNGTVSNEFAGQIDNISLYDEQLNEEQISSIYAENHDYYNSMPGDELDLDAILKEIIAIQTNSTQYKQILSDSASISDKIVVISNGTYYSSEPKNISNG</sequence>
<dbReference type="OrthoDB" id="12280at2157"/>
<keyword evidence="2" id="KW-1185">Reference proteome</keyword>
<dbReference type="Proteomes" id="UP000509771">
    <property type="component" value="Chromosome"/>
</dbReference>
<dbReference type="AlphaFoldDB" id="A0A7D5R6K3"/>
<dbReference type="Gene3D" id="2.60.120.200">
    <property type="match status" value="1"/>
</dbReference>
<evidence type="ECO:0000313" key="1">
    <source>
        <dbReference type="EMBL" id="QLH02143.1"/>
    </source>
</evidence>
<dbReference type="InterPro" id="IPR013320">
    <property type="entry name" value="ConA-like_dom_sf"/>
</dbReference>
<evidence type="ECO:0008006" key="3">
    <source>
        <dbReference type="Google" id="ProtNLM"/>
    </source>
</evidence>
<evidence type="ECO:0000313" key="2">
    <source>
        <dbReference type="Proteomes" id="UP000509771"/>
    </source>
</evidence>
<dbReference type="EMBL" id="CP026993">
    <property type="protein sequence ID" value="QLH02143.1"/>
    <property type="molecule type" value="Genomic_DNA"/>
</dbReference>
<protein>
    <recommendedName>
        <fullName evidence="3">LamG-like jellyroll fold domain-containing protein</fullName>
    </recommendedName>
</protein>
<organism evidence="1 2">
    <name type="scientific">Nitrosopumilus cobalaminigenes</name>
    <dbReference type="NCBI Taxonomy" id="1470066"/>
    <lineage>
        <taxon>Archaea</taxon>
        <taxon>Nitrososphaerota</taxon>
        <taxon>Nitrososphaeria</taxon>
        <taxon>Nitrosopumilales</taxon>
        <taxon>Nitrosopumilaceae</taxon>
        <taxon>Nitrosopumilus</taxon>
    </lineage>
</organism>
<reference evidence="1 2" key="1">
    <citation type="submission" date="2018-02" db="EMBL/GenBank/DDBJ databases">
        <title>Complete genome of Nitrosopumilus cobalaminigenes HCA1.</title>
        <authorList>
            <person name="Qin W."/>
            <person name="Zheng Y."/>
            <person name="Stahl D.A."/>
        </authorList>
    </citation>
    <scope>NUCLEOTIDE SEQUENCE [LARGE SCALE GENOMIC DNA]</scope>
    <source>
        <strain evidence="1 2">HCA1</strain>
    </source>
</reference>
<proteinExistence type="predicted"/>
<dbReference type="GeneID" id="56058411"/>
<dbReference type="KEGG" id="ncl:C5F47_00340"/>
<gene>
    <name evidence="1" type="ORF">C5F47_00340</name>
</gene>